<dbReference type="SUPFAM" id="SSF55920">
    <property type="entry name" value="Creatinase/aminopeptidase"/>
    <property type="match status" value="1"/>
</dbReference>
<organism evidence="3 4">
    <name type="scientific">Nocardia africana</name>
    <dbReference type="NCBI Taxonomy" id="134964"/>
    <lineage>
        <taxon>Bacteria</taxon>
        <taxon>Bacillati</taxon>
        <taxon>Actinomycetota</taxon>
        <taxon>Actinomycetes</taxon>
        <taxon>Mycobacteriales</taxon>
        <taxon>Nocardiaceae</taxon>
        <taxon>Nocardia</taxon>
    </lineage>
</organism>
<dbReference type="InterPro" id="IPR000587">
    <property type="entry name" value="Creatinase_N"/>
</dbReference>
<gene>
    <name evidence="3" type="ORF">ACFYTH_33745</name>
</gene>
<accession>A0ABW6NTD0</accession>
<evidence type="ECO:0000259" key="2">
    <source>
        <dbReference type="Pfam" id="PF01321"/>
    </source>
</evidence>
<sequence>MTTESEQLAVEAFDQLPFTAAEFEARLEACRREMRERGIDYLVLNSPENIYYLSGFITRGYYVFQSIVVTHNSEPFLFVRRFEQENVKRLSRYKTNVVWHDTDNPAELLARTLVEHGALGKTIGVDADAMFFTVNDYKALEAALLGTNLVNGSSVLDKCRAIKSPQEIAYIRRAAEIRNVGFEAAREAARPGRTENDVAAAYHHAAISAGSEYMAGPPYVVSGPRTALPHATWAGRRIEKGDVIFIEASGNCKRYSASMMRTWSMGKPRDSVQRAADASIAALDAAIDAIQPGVTSGEVDAACRGTVARAGLAHAFVHRTGYSVGVGICPTWSEGSVIDLKEKDQRVLQSGMVFHLVPVLFPEPDFCVGFSATVVVTETGADILSNFSRDLEC</sequence>
<dbReference type="PANTHER" id="PTHR46112:SF2">
    <property type="entry name" value="XAA-PRO AMINOPEPTIDASE P-RELATED"/>
    <property type="match status" value="1"/>
</dbReference>
<reference evidence="3 4" key="1">
    <citation type="submission" date="2024-10" db="EMBL/GenBank/DDBJ databases">
        <title>The Natural Products Discovery Center: Release of the First 8490 Sequenced Strains for Exploring Actinobacteria Biosynthetic Diversity.</title>
        <authorList>
            <person name="Kalkreuter E."/>
            <person name="Kautsar S.A."/>
            <person name="Yang D."/>
            <person name="Bader C.D."/>
            <person name="Teijaro C.N."/>
            <person name="Fluegel L."/>
            <person name="Davis C.M."/>
            <person name="Simpson J.R."/>
            <person name="Lauterbach L."/>
            <person name="Steele A.D."/>
            <person name="Gui C."/>
            <person name="Meng S."/>
            <person name="Li G."/>
            <person name="Viehrig K."/>
            <person name="Ye F."/>
            <person name="Su P."/>
            <person name="Kiefer A.F."/>
            <person name="Nichols A."/>
            <person name="Cepeda A.J."/>
            <person name="Yan W."/>
            <person name="Fan B."/>
            <person name="Jiang Y."/>
            <person name="Adhikari A."/>
            <person name="Zheng C.-J."/>
            <person name="Schuster L."/>
            <person name="Cowan T.M."/>
            <person name="Smanski M.J."/>
            <person name="Chevrette M.G."/>
            <person name="De Carvalho L.P.S."/>
            <person name="Shen B."/>
        </authorList>
    </citation>
    <scope>NUCLEOTIDE SEQUENCE [LARGE SCALE GENOMIC DNA]</scope>
    <source>
        <strain evidence="3 4">NPDC004550</strain>
    </source>
</reference>
<dbReference type="EMBL" id="JBIALX010000025">
    <property type="protein sequence ID" value="MFF0458348.1"/>
    <property type="molecule type" value="Genomic_DNA"/>
</dbReference>
<evidence type="ECO:0000313" key="4">
    <source>
        <dbReference type="Proteomes" id="UP001601521"/>
    </source>
</evidence>
<evidence type="ECO:0000313" key="3">
    <source>
        <dbReference type="EMBL" id="MFF0458348.1"/>
    </source>
</evidence>
<dbReference type="Pfam" id="PF00557">
    <property type="entry name" value="Peptidase_M24"/>
    <property type="match status" value="1"/>
</dbReference>
<dbReference type="InterPro" id="IPR050659">
    <property type="entry name" value="Peptidase_M24B"/>
</dbReference>
<dbReference type="Gene3D" id="3.90.230.10">
    <property type="entry name" value="Creatinase/methionine aminopeptidase superfamily"/>
    <property type="match status" value="1"/>
</dbReference>
<dbReference type="CDD" id="cd01066">
    <property type="entry name" value="APP_MetAP"/>
    <property type="match status" value="1"/>
</dbReference>
<dbReference type="Proteomes" id="UP001601521">
    <property type="component" value="Unassembled WGS sequence"/>
</dbReference>
<name>A0ABW6NTD0_9NOCA</name>
<dbReference type="InterPro" id="IPR000994">
    <property type="entry name" value="Pept_M24"/>
</dbReference>
<proteinExistence type="predicted"/>
<dbReference type="SUPFAM" id="SSF53092">
    <property type="entry name" value="Creatinase/prolidase N-terminal domain"/>
    <property type="match status" value="1"/>
</dbReference>
<dbReference type="Pfam" id="PF01321">
    <property type="entry name" value="Creatinase_N"/>
    <property type="match status" value="1"/>
</dbReference>
<feature type="domain" description="Peptidase M24" evidence="1">
    <location>
        <begin position="170"/>
        <end position="378"/>
    </location>
</feature>
<dbReference type="PANTHER" id="PTHR46112">
    <property type="entry name" value="AMINOPEPTIDASE"/>
    <property type="match status" value="1"/>
</dbReference>
<keyword evidence="4" id="KW-1185">Reference proteome</keyword>
<comment type="caution">
    <text evidence="3">The sequence shown here is derived from an EMBL/GenBank/DDBJ whole genome shotgun (WGS) entry which is preliminary data.</text>
</comment>
<dbReference type="InterPro" id="IPR036005">
    <property type="entry name" value="Creatinase/aminopeptidase-like"/>
</dbReference>
<feature type="domain" description="Creatinase N-terminal" evidence="2">
    <location>
        <begin position="26"/>
        <end position="162"/>
    </location>
</feature>
<dbReference type="RefSeq" id="WP_387255865.1">
    <property type="nucleotide sequence ID" value="NZ_JBIALX010000025.1"/>
</dbReference>
<dbReference type="InterPro" id="IPR029149">
    <property type="entry name" value="Creatin/AminoP/Spt16_N"/>
</dbReference>
<dbReference type="Gene3D" id="3.40.350.10">
    <property type="entry name" value="Creatinase/prolidase N-terminal domain"/>
    <property type="match status" value="1"/>
</dbReference>
<protein>
    <submittedName>
        <fullName evidence="3">M24 family metallopeptidase</fullName>
    </submittedName>
</protein>
<evidence type="ECO:0000259" key="1">
    <source>
        <dbReference type="Pfam" id="PF00557"/>
    </source>
</evidence>